<accession>A0AAW1PKE3</accession>
<sequence length="405" mass="44119">MAEVELEAAHSEDEDVQYTYQYPKCIRLNARRLCCSGRWRVTRGYSEVSYGTGRKFHVPAFIRGQKSQYIGNYNTEEKARQAAINLYAEHAQHDSRAAKASETKGSRVVSSASSKGQVRPYPGGKSPYKLPRMLPAKSGLQRGYHYCTHPNSGKLSWRVMIMPLHGYEQEKQRRPNCPPGSTEQQAADMAMEEFCRLHKTTVQKVQTEVAAIQQNLEAASPPGPAQSKPSLVQKTRASGQAPKRKSSEAGADNAAPCNKRPAPGPALPKKVSTVPARKELSHLPMAGSTPSQEARGQLLLPRAGAAAQQVQPSGFQQVLPQKSQGPATKQDLSAASEQLEEHVLCVSSYLDLVKLRLKQAGKITGENSGADLRGSIDGRLEAAEDLGRVAVQLKCVLAELEDSLL</sequence>
<feature type="region of interest" description="Disordered" evidence="1">
    <location>
        <begin position="311"/>
        <end position="333"/>
    </location>
</feature>
<dbReference type="Proteomes" id="UP001465755">
    <property type="component" value="Unassembled WGS sequence"/>
</dbReference>
<evidence type="ECO:0000256" key="1">
    <source>
        <dbReference type="SAM" id="MobiDB-lite"/>
    </source>
</evidence>
<keyword evidence="3" id="KW-1185">Reference proteome</keyword>
<name>A0AAW1PKE3_9CHLO</name>
<gene>
    <name evidence="2" type="ORF">WJX73_007061</name>
</gene>
<reference evidence="2 3" key="1">
    <citation type="journal article" date="2024" name="Nat. Commun.">
        <title>Phylogenomics reveals the evolutionary origins of lichenization in chlorophyte algae.</title>
        <authorList>
            <person name="Puginier C."/>
            <person name="Libourel C."/>
            <person name="Otte J."/>
            <person name="Skaloud P."/>
            <person name="Haon M."/>
            <person name="Grisel S."/>
            <person name="Petersen M."/>
            <person name="Berrin J.G."/>
            <person name="Delaux P.M."/>
            <person name="Dal Grande F."/>
            <person name="Keller J."/>
        </authorList>
    </citation>
    <scope>NUCLEOTIDE SEQUENCE [LARGE SCALE GENOMIC DNA]</scope>
    <source>
        <strain evidence="2 3">SAG 2036</strain>
    </source>
</reference>
<protein>
    <recommendedName>
        <fullName evidence="4">AP2/ERF domain-containing protein</fullName>
    </recommendedName>
</protein>
<feature type="compositionally biased region" description="Polar residues" evidence="1">
    <location>
        <begin position="227"/>
        <end position="238"/>
    </location>
</feature>
<proteinExistence type="predicted"/>
<organism evidence="2 3">
    <name type="scientific">Symbiochloris irregularis</name>
    <dbReference type="NCBI Taxonomy" id="706552"/>
    <lineage>
        <taxon>Eukaryota</taxon>
        <taxon>Viridiplantae</taxon>
        <taxon>Chlorophyta</taxon>
        <taxon>core chlorophytes</taxon>
        <taxon>Trebouxiophyceae</taxon>
        <taxon>Trebouxiales</taxon>
        <taxon>Trebouxiaceae</taxon>
        <taxon>Symbiochloris</taxon>
    </lineage>
</organism>
<evidence type="ECO:0000313" key="2">
    <source>
        <dbReference type="EMBL" id="KAK9808364.1"/>
    </source>
</evidence>
<comment type="caution">
    <text evidence="2">The sequence shown here is derived from an EMBL/GenBank/DDBJ whole genome shotgun (WGS) entry which is preliminary data.</text>
</comment>
<feature type="compositionally biased region" description="Basic and acidic residues" evidence="1">
    <location>
        <begin position="94"/>
        <end position="105"/>
    </location>
</feature>
<feature type="region of interest" description="Disordered" evidence="1">
    <location>
        <begin position="217"/>
        <end position="273"/>
    </location>
</feature>
<dbReference type="EMBL" id="JALJOQ010000024">
    <property type="protein sequence ID" value="KAK9808364.1"/>
    <property type="molecule type" value="Genomic_DNA"/>
</dbReference>
<feature type="region of interest" description="Disordered" evidence="1">
    <location>
        <begin position="94"/>
        <end position="130"/>
    </location>
</feature>
<dbReference type="AlphaFoldDB" id="A0AAW1PKE3"/>
<evidence type="ECO:0000313" key="3">
    <source>
        <dbReference type="Proteomes" id="UP001465755"/>
    </source>
</evidence>
<evidence type="ECO:0008006" key="4">
    <source>
        <dbReference type="Google" id="ProtNLM"/>
    </source>
</evidence>